<proteinExistence type="predicted"/>
<dbReference type="EMBL" id="NAFI01000178">
    <property type="protein sequence ID" value="OSJ06747.1"/>
    <property type="molecule type" value="Genomic_DNA"/>
</dbReference>
<gene>
    <name evidence="2" type="ORF">BSZ18_21905</name>
</gene>
<organism evidence="2 3">
    <name type="scientific">Bradyrhizobium canariense</name>
    <dbReference type="NCBI Taxonomy" id="255045"/>
    <lineage>
        <taxon>Bacteria</taxon>
        <taxon>Pseudomonadati</taxon>
        <taxon>Pseudomonadota</taxon>
        <taxon>Alphaproteobacteria</taxon>
        <taxon>Hyphomicrobiales</taxon>
        <taxon>Nitrobacteraceae</taxon>
        <taxon>Bradyrhizobium</taxon>
    </lineage>
</organism>
<dbReference type="Proteomes" id="UP000193553">
    <property type="component" value="Unassembled WGS sequence"/>
</dbReference>
<keyword evidence="1" id="KW-0812">Transmembrane</keyword>
<reference evidence="2 3" key="1">
    <citation type="submission" date="2017-03" db="EMBL/GenBank/DDBJ databases">
        <title>Whole genome sequences of fourteen strains of Bradyrhizobium canariense and one strain of Bradyrhizobium japonicum isolated from Lupinus (Papilionoideae: Genisteae) species in Algeria.</title>
        <authorList>
            <person name="Crovadore J."/>
            <person name="Chekireb D."/>
            <person name="Brachmann A."/>
            <person name="Chablais R."/>
            <person name="Cochard B."/>
            <person name="Lefort F."/>
        </authorList>
    </citation>
    <scope>NUCLEOTIDE SEQUENCE [LARGE SCALE GENOMIC DNA]</scope>
    <source>
        <strain evidence="2 3">UBMA195</strain>
    </source>
</reference>
<feature type="transmembrane region" description="Helical" evidence="1">
    <location>
        <begin position="52"/>
        <end position="76"/>
    </location>
</feature>
<sequence length="114" mass="12777">MMLFAAGGLSYFAGRWLERGASQVAFRRAGMICLGVLAIIIVYHHLHLTTLWQIPFLLNGNILAMVAVSCPFLLALSRGSAWDSMIGELSYPMYLSHFYKRDDVPRHARCDGTE</sequence>
<comment type="caution">
    <text evidence="2">The sequence shown here is derived from an EMBL/GenBank/DDBJ whole genome shotgun (WGS) entry which is preliminary data.</text>
</comment>
<dbReference type="AlphaFoldDB" id="A0A1X3FSB2"/>
<keyword evidence="1" id="KW-0472">Membrane</keyword>
<protein>
    <submittedName>
        <fullName evidence="2">Uncharacterized protein</fullName>
    </submittedName>
</protein>
<evidence type="ECO:0000313" key="3">
    <source>
        <dbReference type="Proteomes" id="UP000193553"/>
    </source>
</evidence>
<evidence type="ECO:0000256" key="1">
    <source>
        <dbReference type="SAM" id="Phobius"/>
    </source>
</evidence>
<evidence type="ECO:0000313" key="2">
    <source>
        <dbReference type="EMBL" id="OSJ06747.1"/>
    </source>
</evidence>
<name>A0A1X3FSB2_9BRAD</name>
<keyword evidence="1" id="KW-1133">Transmembrane helix</keyword>
<feature type="transmembrane region" description="Helical" evidence="1">
    <location>
        <begin position="25"/>
        <end position="46"/>
    </location>
</feature>
<accession>A0A1X3FSB2</accession>